<feature type="domain" description="Peptidase M14" evidence="6">
    <location>
        <begin position="49"/>
        <end position="339"/>
    </location>
</feature>
<evidence type="ECO:0000256" key="1">
    <source>
        <dbReference type="ARBA" id="ARBA00005988"/>
    </source>
</evidence>
<dbReference type="PRINTS" id="PR00765">
    <property type="entry name" value="CRBOXYPTASEA"/>
</dbReference>
<dbReference type="GO" id="GO:0008270">
    <property type="term" value="F:zinc ion binding"/>
    <property type="evidence" value="ECO:0007669"/>
    <property type="project" value="InterPro"/>
</dbReference>
<reference evidence="7" key="1">
    <citation type="submission" date="2021-01" db="EMBL/GenBank/DDBJ databases">
        <authorList>
            <person name="Corre E."/>
            <person name="Pelletier E."/>
            <person name="Niang G."/>
            <person name="Scheremetjew M."/>
            <person name="Finn R."/>
            <person name="Kale V."/>
            <person name="Holt S."/>
            <person name="Cochrane G."/>
            <person name="Meng A."/>
            <person name="Brown T."/>
            <person name="Cohen L."/>
        </authorList>
    </citation>
    <scope>NUCLEOTIDE SEQUENCE</scope>
    <source>
        <strain evidence="7">RCC2335</strain>
    </source>
</reference>
<evidence type="ECO:0000256" key="2">
    <source>
        <dbReference type="PROSITE-ProRule" id="PRU01379"/>
    </source>
</evidence>
<dbReference type="PANTHER" id="PTHR11532:SF57">
    <property type="entry name" value="CARBOXYPEPTIDASE D, B"/>
    <property type="match status" value="1"/>
</dbReference>
<organism evidence="7">
    <name type="scientific">Chloropicon roscoffensis</name>
    <dbReference type="NCBI Taxonomy" id="1461544"/>
    <lineage>
        <taxon>Eukaryota</taxon>
        <taxon>Viridiplantae</taxon>
        <taxon>Chlorophyta</taxon>
        <taxon>Chloropicophyceae</taxon>
        <taxon>Chloropicales</taxon>
        <taxon>Chloropicaceae</taxon>
        <taxon>Chloropicon</taxon>
    </lineage>
</organism>
<feature type="signal peptide" evidence="5">
    <location>
        <begin position="1"/>
        <end position="31"/>
    </location>
</feature>
<dbReference type="SMART" id="SM00631">
    <property type="entry name" value="Zn_pept"/>
    <property type="match status" value="1"/>
</dbReference>
<gene>
    <name evidence="7" type="ORF">CROS1312_LOCUS487</name>
</gene>
<dbReference type="PROSITE" id="PS52035">
    <property type="entry name" value="PEPTIDASE_M14"/>
    <property type="match status" value="1"/>
</dbReference>
<dbReference type="PROSITE" id="PS00132">
    <property type="entry name" value="CARBOXYPEPT_ZN_1"/>
    <property type="match status" value="1"/>
</dbReference>
<dbReference type="GO" id="GO:0016485">
    <property type="term" value="P:protein processing"/>
    <property type="evidence" value="ECO:0007669"/>
    <property type="project" value="TreeGrafter"/>
</dbReference>
<dbReference type="GO" id="GO:0005615">
    <property type="term" value="C:extracellular space"/>
    <property type="evidence" value="ECO:0007669"/>
    <property type="project" value="TreeGrafter"/>
</dbReference>
<dbReference type="AlphaFoldDB" id="A0A7S2T7H1"/>
<evidence type="ECO:0000256" key="3">
    <source>
        <dbReference type="SAM" id="MobiDB-lite"/>
    </source>
</evidence>
<dbReference type="GO" id="GO:0004181">
    <property type="term" value="F:metallocarboxypeptidase activity"/>
    <property type="evidence" value="ECO:0007669"/>
    <property type="project" value="InterPro"/>
</dbReference>
<proteinExistence type="inferred from homology"/>
<keyword evidence="4" id="KW-1133">Transmembrane helix</keyword>
<keyword evidence="5" id="KW-0732">Signal</keyword>
<feature type="active site" description="Proton donor/acceptor" evidence="2">
    <location>
        <position position="309"/>
    </location>
</feature>
<keyword evidence="4" id="KW-0472">Membrane</keyword>
<sequence length="561" mass="60932">MGGSRSRARVAAFVAVVAFIAASASVSGASALNVTSLEETLSHSPERWTYWSNTQLTEFVQGMERGSPDRCKAYTIGESAMGQSLWVLSVTKVPGVIKPGRPEMSLEGVPAFLYVGNMHGDEPLGRQLMFYLAEELCAGAAEEPAVDRILSSGVVHLLFSLNPDGFDLKTRGNANGVDLNRNFPDAIKRKGNLTLLGTEEPESEAIARYAAQLGTTLVGATLLHEGALVVNYPLDGAVSGSKVRREANPSVDDALFRYLAQRYIDVQPELQRNPEFPTGKVQGSMWYPVYGGLQDYLYLGIGAYCTTVEMNDQKWPDEVDLPRFWKQHRASMYAFLDAYLSQGIMVRFRANEPGDSVVVKAAGASLQVARAFLDLEAGEEVSVHFPVPTGAYKVAAEWQGDDPQHPELAAAEVEVRPDARASLTLARPLPAARGGPMRVAGLVDLSDASSSGPSLVGTANGERREEGVPPSRPGERNYRLNVQGGMTSDRQQPLRDAVLQNLKNRVESTHNASWKRSHRAQEILHASYFSTGLMVFLFVAIVGLAACRVDKAPRTRARGLV</sequence>
<evidence type="ECO:0000256" key="5">
    <source>
        <dbReference type="SAM" id="SignalP"/>
    </source>
</evidence>
<feature type="transmembrane region" description="Helical" evidence="4">
    <location>
        <begin position="526"/>
        <end position="547"/>
    </location>
</feature>
<feature type="chain" id="PRO_5031279077" description="Peptidase M14 domain-containing protein" evidence="5">
    <location>
        <begin position="32"/>
        <end position="561"/>
    </location>
</feature>
<feature type="compositionally biased region" description="Basic and acidic residues" evidence="3">
    <location>
        <begin position="461"/>
        <end position="477"/>
    </location>
</feature>
<dbReference type="EMBL" id="HBHM01000646">
    <property type="protein sequence ID" value="CAD9721221.1"/>
    <property type="molecule type" value="Transcribed_RNA"/>
</dbReference>
<accession>A0A7S2T7H1</accession>
<protein>
    <recommendedName>
        <fullName evidence="6">Peptidase M14 domain-containing protein</fullName>
    </recommendedName>
</protein>
<dbReference type="InterPro" id="IPR050753">
    <property type="entry name" value="Peptidase_M14_domain"/>
</dbReference>
<evidence type="ECO:0000313" key="7">
    <source>
        <dbReference type="EMBL" id="CAD9721221.1"/>
    </source>
</evidence>
<dbReference type="GO" id="GO:0006518">
    <property type="term" value="P:peptide metabolic process"/>
    <property type="evidence" value="ECO:0007669"/>
    <property type="project" value="TreeGrafter"/>
</dbReference>
<dbReference type="PANTHER" id="PTHR11532">
    <property type="entry name" value="PROTEASE M14 CARBOXYPEPTIDASE"/>
    <property type="match status" value="1"/>
</dbReference>
<evidence type="ECO:0000259" key="6">
    <source>
        <dbReference type="PROSITE" id="PS52035"/>
    </source>
</evidence>
<evidence type="ECO:0000256" key="4">
    <source>
        <dbReference type="SAM" id="Phobius"/>
    </source>
</evidence>
<feature type="region of interest" description="Disordered" evidence="3">
    <location>
        <begin position="446"/>
        <end position="477"/>
    </location>
</feature>
<dbReference type="Gene3D" id="3.40.630.10">
    <property type="entry name" value="Zn peptidases"/>
    <property type="match status" value="1"/>
</dbReference>
<comment type="similarity">
    <text evidence="1 2">Belongs to the peptidase M14 family.</text>
</comment>
<dbReference type="InterPro" id="IPR057246">
    <property type="entry name" value="CARBOXYPEPT_ZN_1"/>
</dbReference>
<keyword evidence="4" id="KW-0812">Transmembrane</keyword>
<dbReference type="InterPro" id="IPR000834">
    <property type="entry name" value="Peptidase_M14"/>
</dbReference>
<dbReference type="SUPFAM" id="SSF53187">
    <property type="entry name" value="Zn-dependent exopeptidases"/>
    <property type="match status" value="1"/>
</dbReference>
<name>A0A7S2T7H1_9CHLO</name>
<dbReference type="Pfam" id="PF00246">
    <property type="entry name" value="Peptidase_M14"/>
    <property type="match status" value="1"/>
</dbReference>